<reference evidence="1" key="1">
    <citation type="submission" date="2021-02" db="EMBL/GenBank/DDBJ databases">
        <authorList>
            <person name="Dougan E. K."/>
            <person name="Rhodes N."/>
            <person name="Thang M."/>
            <person name="Chan C."/>
        </authorList>
    </citation>
    <scope>NUCLEOTIDE SEQUENCE</scope>
</reference>
<dbReference type="EMBL" id="CAJNIZ010001769">
    <property type="protein sequence ID" value="CAE7198986.1"/>
    <property type="molecule type" value="Genomic_DNA"/>
</dbReference>
<proteinExistence type="predicted"/>
<protein>
    <submittedName>
        <fullName evidence="1">Slc35b1 protein</fullName>
    </submittedName>
</protein>
<organism evidence="1 2">
    <name type="scientific">Symbiodinium pilosum</name>
    <name type="common">Dinoflagellate</name>
    <dbReference type="NCBI Taxonomy" id="2952"/>
    <lineage>
        <taxon>Eukaryota</taxon>
        <taxon>Sar</taxon>
        <taxon>Alveolata</taxon>
        <taxon>Dinophyceae</taxon>
        <taxon>Suessiales</taxon>
        <taxon>Symbiodiniaceae</taxon>
        <taxon>Symbiodinium</taxon>
    </lineage>
</organism>
<name>A0A812J6S3_SYMPI</name>
<gene>
    <name evidence="1" type="primary">slc35b1</name>
    <name evidence="1" type="ORF">SPIL2461_LOCUS1737</name>
</gene>
<keyword evidence="2" id="KW-1185">Reference proteome</keyword>
<evidence type="ECO:0000313" key="2">
    <source>
        <dbReference type="Proteomes" id="UP000649617"/>
    </source>
</evidence>
<accession>A0A812J6S3</accession>
<dbReference type="OrthoDB" id="409661at2759"/>
<evidence type="ECO:0000313" key="1">
    <source>
        <dbReference type="EMBL" id="CAE7198986.1"/>
    </source>
</evidence>
<sequence>MSLCDCHGCQLVCVALVYSETMSATATSSLVPRLLQYAREKVASAQPAILSNLARVTQLPLIIDVALPGAAYFSVAAGGLCDVLYLLGEEVVKVDRFVGASGGACSLFLILANDKRAPSDQHAAPAGRCPSADLLLESYLEYAKLEGSSGVQRSLSAFWQALAGVSSFWEDKYRALLTNEAAWAAVRSRGFCAIASRPIRQQIFGSAPSDAVYHAVGDNYILHNFSEKEEAVQAFVATGEATAKGFTKGIAILGSDRSFAVVGPQAGRPSQLRSLPASFCDGGRPANFDALHDHASPNAFLYYNTWFENASEAAFCTPESIEHLYKRGVDRTIDCLLSESFASPTPGTLNTVAGKAAKDSIVLALAGADLAQEIGKINAKSPLYGGSFVNLAGSEIREQPSFA</sequence>
<comment type="caution">
    <text evidence="1">The sequence shown here is derived from an EMBL/GenBank/DDBJ whole genome shotgun (WGS) entry which is preliminary data.</text>
</comment>
<dbReference type="AlphaFoldDB" id="A0A812J6S3"/>
<dbReference type="Proteomes" id="UP000649617">
    <property type="component" value="Unassembled WGS sequence"/>
</dbReference>